<dbReference type="GO" id="GO:0061630">
    <property type="term" value="F:ubiquitin protein ligase activity"/>
    <property type="evidence" value="ECO:0007669"/>
    <property type="project" value="UniProtKB-EC"/>
</dbReference>
<dbReference type="SUPFAM" id="SSF52113">
    <property type="entry name" value="BRCT domain"/>
    <property type="match status" value="2"/>
</dbReference>
<dbReference type="GO" id="GO:0008270">
    <property type="term" value="F:zinc ion binding"/>
    <property type="evidence" value="ECO:0007669"/>
    <property type="project" value="UniProtKB-KW"/>
</dbReference>
<feature type="region of interest" description="Disordered" evidence="9">
    <location>
        <begin position="481"/>
        <end position="603"/>
    </location>
</feature>
<keyword evidence="12" id="KW-1185">Reference proteome</keyword>
<keyword evidence="11" id="KW-0012">Acyltransferase</keyword>
<evidence type="ECO:0000256" key="8">
    <source>
        <dbReference type="ARBA" id="ARBA00023242"/>
    </source>
</evidence>
<dbReference type="PANTHER" id="PTHR13763">
    <property type="entry name" value="BREAST CANCER TYPE 1 SUSCEPTIBILITY PROTEIN BRCA1"/>
    <property type="match status" value="1"/>
</dbReference>
<evidence type="ECO:0000256" key="5">
    <source>
        <dbReference type="ARBA" id="ARBA00022771"/>
    </source>
</evidence>
<dbReference type="PROSITE" id="PS50172">
    <property type="entry name" value="BRCT"/>
    <property type="match status" value="2"/>
</dbReference>
<feature type="compositionally biased region" description="Basic and acidic residues" evidence="9">
    <location>
        <begin position="126"/>
        <end position="162"/>
    </location>
</feature>
<keyword evidence="6" id="KW-0862">Zinc</keyword>
<feature type="region of interest" description="Disordered" evidence="9">
    <location>
        <begin position="1"/>
        <end position="227"/>
    </location>
</feature>
<dbReference type="GO" id="GO:0070531">
    <property type="term" value="C:BRCA1-A complex"/>
    <property type="evidence" value="ECO:0007669"/>
    <property type="project" value="TreeGrafter"/>
</dbReference>
<feature type="compositionally biased region" description="Acidic residues" evidence="9">
    <location>
        <begin position="285"/>
        <end position="306"/>
    </location>
</feature>
<evidence type="ECO:0000256" key="3">
    <source>
        <dbReference type="ARBA" id="ARBA00022737"/>
    </source>
</evidence>
<feature type="compositionally biased region" description="Acidic residues" evidence="9">
    <location>
        <begin position="196"/>
        <end position="205"/>
    </location>
</feature>
<dbReference type="InterPro" id="IPR036420">
    <property type="entry name" value="BRCT_dom_sf"/>
</dbReference>
<dbReference type="InterPro" id="IPR031099">
    <property type="entry name" value="BRCA1-associated"/>
</dbReference>
<dbReference type="GO" id="GO:0045944">
    <property type="term" value="P:positive regulation of transcription by RNA polymerase II"/>
    <property type="evidence" value="ECO:0007669"/>
    <property type="project" value="TreeGrafter"/>
</dbReference>
<organism evidence="11 12">
    <name type="scientific">Desmophyllum pertusum</name>
    <dbReference type="NCBI Taxonomy" id="174260"/>
    <lineage>
        <taxon>Eukaryota</taxon>
        <taxon>Metazoa</taxon>
        <taxon>Cnidaria</taxon>
        <taxon>Anthozoa</taxon>
        <taxon>Hexacorallia</taxon>
        <taxon>Scleractinia</taxon>
        <taxon>Caryophylliina</taxon>
        <taxon>Caryophylliidae</taxon>
        <taxon>Desmophyllum</taxon>
    </lineage>
</organism>
<feature type="compositionally biased region" description="Basic residues" evidence="9">
    <location>
        <begin position="502"/>
        <end position="516"/>
    </location>
</feature>
<feature type="domain" description="BRCT" evidence="10">
    <location>
        <begin position="617"/>
        <end position="704"/>
    </location>
</feature>
<feature type="compositionally biased region" description="Polar residues" evidence="9">
    <location>
        <begin position="16"/>
        <end position="30"/>
    </location>
</feature>
<keyword evidence="7" id="KW-0234">DNA repair</keyword>
<evidence type="ECO:0000256" key="6">
    <source>
        <dbReference type="ARBA" id="ARBA00022833"/>
    </source>
</evidence>
<sequence length="830" mass="92880">MKNTPCNPRGLRRSVKSTSSKAQESNNVSSERVDHDASTLQEEIDSRVSQKENQTIVGNSKEPKHDHVVDCPSHEVESASSSPHSSIKRYDIADSFHWSETRDRPKDIEDSQDGPVPVKYDDNEDDQRVRGNGEKDDNDEKIKDDFPDKSGARNLHEDDDHACISVGDHNGDSLGCSDDEGDSPSSGNQGNPPESVDAENEEEEVTAFSQELIPSENGGEEDDDEIALSCKALDSTCASSATFLSETAASTQKMDVLRQDVEAMEIEMQELRAYLAKTDEKRDEAEDLIEDDDMEYQDEDECDEPDMLPSLTPPPPLTPKRIPPMRQLSSPLKNVSRYLDQEGQSSDEDSDCEDITRNNREKQCEIRKNPCNERNKVTEKEDANKTCSGKRPLSPSYEEDGLSITTAAENRNEETPSPPRSIRSKQKSQEKDEDELIVIDDRDAVHSKTGSLLLVKRRKMADELIPKKSPVVSLLFTRTGKDAARTRHSPQPVGQAKGPSPTKKRSSPFIYSRKRGTAISPITAQDAPRPRDRASPENVSRDSVSRNSMSRDSVSCNSVSRDKMSRNHVSRNSLPRNQCQSPDLERTKLKVVTNSKERKESEQKICPGSATTKLLSFVATRLNRKQLAEARALAETYGGKLASEFNSKTSHVIMATDENMQVTRHSYTMKYLLGLALGKWIVSHQWIAACIQAKSLVAEVDYEVKGDSGLGQAPIPRLARTARNNKEALLFEDCDVLCFGGFSAAVTKEQLSQLLKFCGARVYIDAERLKRREKDRRQVIVIDKETRSNRDDLNAICRQLNTVPVSLEWVTDSIANYKVQDLRDYIIELK</sequence>
<keyword evidence="2" id="KW-0479">Metal-binding</keyword>
<feature type="compositionally biased region" description="Basic and acidic residues" evidence="9">
    <location>
        <begin position="88"/>
        <end position="109"/>
    </location>
</feature>
<feature type="compositionally biased region" description="Basic and acidic residues" evidence="9">
    <location>
        <begin position="354"/>
        <end position="384"/>
    </location>
</feature>
<feature type="compositionally biased region" description="Polar residues" evidence="9">
    <location>
        <begin position="183"/>
        <end position="192"/>
    </location>
</feature>
<name>A0A9W9YZF9_9CNID</name>
<keyword evidence="3" id="KW-0677">Repeat</keyword>
<comment type="subcellular location">
    <subcellularLocation>
        <location evidence="1">Nucleus</location>
    </subcellularLocation>
</comment>
<dbReference type="EC" id="2.3.2.27" evidence="11"/>
<evidence type="ECO:0000256" key="9">
    <source>
        <dbReference type="SAM" id="MobiDB-lite"/>
    </source>
</evidence>
<dbReference type="Gene3D" id="3.40.50.10190">
    <property type="entry name" value="BRCT domain"/>
    <property type="match status" value="2"/>
</dbReference>
<evidence type="ECO:0000256" key="1">
    <source>
        <dbReference type="ARBA" id="ARBA00004123"/>
    </source>
</evidence>
<evidence type="ECO:0000256" key="7">
    <source>
        <dbReference type="ARBA" id="ARBA00023204"/>
    </source>
</evidence>
<dbReference type="Proteomes" id="UP001163046">
    <property type="component" value="Unassembled WGS sequence"/>
</dbReference>
<feature type="domain" description="BRCT" evidence="10">
    <location>
        <begin position="726"/>
        <end position="827"/>
    </location>
</feature>
<gene>
    <name evidence="11" type="primary">BRCA1_1</name>
    <name evidence="11" type="ORF">OS493_032309</name>
</gene>
<dbReference type="Pfam" id="PF00533">
    <property type="entry name" value="BRCT"/>
    <property type="match status" value="1"/>
</dbReference>
<dbReference type="AlphaFoldDB" id="A0A9W9YZF9"/>
<reference evidence="11" key="1">
    <citation type="submission" date="2023-01" db="EMBL/GenBank/DDBJ databases">
        <title>Genome assembly of the deep-sea coral Lophelia pertusa.</title>
        <authorList>
            <person name="Herrera S."/>
            <person name="Cordes E."/>
        </authorList>
    </citation>
    <scope>NUCLEOTIDE SEQUENCE</scope>
    <source>
        <strain evidence="11">USNM1676648</strain>
        <tissue evidence="11">Polyp</tissue>
    </source>
</reference>
<evidence type="ECO:0000256" key="2">
    <source>
        <dbReference type="ARBA" id="ARBA00022723"/>
    </source>
</evidence>
<keyword evidence="8" id="KW-0539">Nucleus</keyword>
<evidence type="ECO:0000259" key="10">
    <source>
        <dbReference type="PROSITE" id="PS50172"/>
    </source>
</evidence>
<feature type="compositionally biased region" description="Basic and acidic residues" evidence="9">
    <location>
        <begin position="61"/>
        <end position="77"/>
    </location>
</feature>
<evidence type="ECO:0000313" key="12">
    <source>
        <dbReference type="Proteomes" id="UP001163046"/>
    </source>
</evidence>
<feature type="compositionally biased region" description="Pro residues" evidence="9">
    <location>
        <begin position="311"/>
        <end position="322"/>
    </location>
</feature>
<dbReference type="OrthoDB" id="6105938at2759"/>
<dbReference type="GO" id="GO:0000724">
    <property type="term" value="P:double-strand break repair via homologous recombination"/>
    <property type="evidence" value="ECO:0007669"/>
    <property type="project" value="TreeGrafter"/>
</dbReference>
<keyword evidence="4" id="KW-0227">DNA damage</keyword>
<proteinExistence type="predicted"/>
<protein>
    <submittedName>
        <fullName evidence="11">Breast cancer 1, early onset</fullName>
        <ecNumber evidence="11">2.3.2.27</ecNumber>
    </submittedName>
</protein>
<feature type="compositionally biased region" description="Polar residues" evidence="9">
    <location>
        <begin position="570"/>
        <end position="581"/>
    </location>
</feature>
<keyword evidence="11" id="KW-0808">Transferase</keyword>
<dbReference type="SMART" id="SM00292">
    <property type="entry name" value="BRCT"/>
    <property type="match status" value="2"/>
</dbReference>
<dbReference type="GO" id="GO:0031436">
    <property type="term" value="C:BRCA1-BARD1 complex"/>
    <property type="evidence" value="ECO:0007669"/>
    <property type="project" value="TreeGrafter"/>
</dbReference>
<feature type="compositionally biased region" description="Basic and acidic residues" evidence="9">
    <location>
        <begin position="528"/>
        <end position="544"/>
    </location>
</feature>
<dbReference type="InterPro" id="IPR001357">
    <property type="entry name" value="BRCT_dom"/>
</dbReference>
<keyword evidence="5" id="KW-0863">Zinc-finger</keyword>
<feature type="region of interest" description="Disordered" evidence="9">
    <location>
        <begin position="277"/>
        <end position="452"/>
    </location>
</feature>
<dbReference type="EMBL" id="MU826865">
    <property type="protein sequence ID" value="KAJ7370419.1"/>
    <property type="molecule type" value="Genomic_DNA"/>
</dbReference>
<comment type="caution">
    <text evidence="11">The sequence shown here is derived from an EMBL/GenBank/DDBJ whole genome shotgun (WGS) entry which is preliminary data.</text>
</comment>
<dbReference type="PANTHER" id="PTHR13763:SF0">
    <property type="entry name" value="BREAST CANCER TYPE 1 SUSCEPTIBILITY PROTEIN"/>
    <property type="match status" value="1"/>
</dbReference>
<evidence type="ECO:0000256" key="4">
    <source>
        <dbReference type="ARBA" id="ARBA00022763"/>
    </source>
</evidence>
<feature type="compositionally biased region" description="Polar residues" evidence="9">
    <location>
        <begin position="545"/>
        <end position="559"/>
    </location>
</feature>
<evidence type="ECO:0000313" key="11">
    <source>
        <dbReference type="EMBL" id="KAJ7370419.1"/>
    </source>
</evidence>
<accession>A0A9W9YZF9</accession>
<dbReference type="FunFam" id="3.40.50.10190:FF:000006">
    <property type="entry name" value="Breast cancer type 1 susceptibility protein homolog"/>
    <property type="match status" value="1"/>
</dbReference>